<name>A0AB38URD3_9MYCO</name>
<dbReference type="EMBL" id="UPHL01000049">
    <property type="protein sequence ID" value="VAZ83307.1"/>
    <property type="molecule type" value="Genomic_DNA"/>
</dbReference>
<protein>
    <submittedName>
        <fullName evidence="1">Uncharacterized protein</fullName>
    </submittedName>
</protein>
<proteinExistence type="predicted"/>
<evidence type="ECO:0000313" key="1">
    <source>
        <dbReference type="EMBL" id="VAZ83307.1"/>
    </source>
</evidence>
<comment type="caution">
    <text evidence="1">The sequence shown here is derived from an EMBL/GenBank/DDBJ whole genome shotgun (WGS) entry which is preliminary data.</text>
</comment>
<reference evidence="1 2" key="1">
    <citation type="submission" date="2018-09" db="EMBL/GenBank/DDBJ databases">
        <authorList>
            <person name="Tagini F."/>
        </authorList>
    </citation>
    <scope>NUCLEOTIDE SEQUENCE [LARGE SCALE GENOMIC DNA]</scope>
    <source>
        <strain evidence="1 2">MK42</strain>
    </source>
</reference>
<sequence>MAVFPVLEGLALGLAAYPVGLAGARNRLYPAAWGQGGFALYGYA</sequence>
<gene>
    <name evidence="1" type="ORF">LAUMK42_02124</name>
</gene>
<dbReference type="Proteomes" id="UP000279331">
    <property type="component" value="Unassembled WGS sequence"/>
</dbReference>
<accession>A0AB38URD3</accession>
<dbReference type="AlphaFoldDB" id="A0AB38URD3"/>
<evidence type="ECO:0000313" key="2">
    <source>
        <dbReference type="Proteomes" id="UP000279331"/>
    </source>
</evidence>
<organism evidence="1 2">
    <name type="scientific">Mycobacterium persicum</name>
    <dbReference type="NCBI Taxonomy" id="1487726"/>
    <lineage>
        <taxon>Bacteria</taxon>
        <taxon>Bacillati</taxon>
        <taxon>Actinomycetota</taxon>
        <taxon>Actinomycetes</taxon>
        <taxon>Mycobacteriales</taxon>
        <taxon>Mycobacteriaceae</taxon>
        <taxon>Mycobacterium</taxon>
    </lineage>
</organism>